<dbReference type="HOGENOM" id="CLU_390816_0_0_1"/>
<feature type="region of interest" description="Disordered" evidence="1">
    <location>
        <begin position="122"/>
        <end position="157"/>
    </location>
</feature>
<evidence type="ECO:0000256" key="1">
    <source>
        <dbReference type="SAM" id="MobiDB-lite"/>
    </source>
</evidence>
<dbReference type="AlphaFoldDB" id="A0A099P4J8"/>
<protein>
    <submittedName>
        <fullName evidence="2">Uncharacterized protein</fullName>
    </submittedName>
</protein>
<evidence type="ECO:0000313" key="3">
    <source>
        <dbReference type="Proteomes" id="UP000029867"/>
    </source>
</evidence>
<dbReference type="VEuPathDB" id="FungiDB:C5L36_0A03280"/>
<reference evidence="3" key="1">
    <citation type="journal article" date="2014" name="Microb. Cell Fact.">
        <title>Exploiting Issatchenkia orientalis SD108 for succinic acid production.</title>
        <authorList>
            <person name="Xiao H."/>
            <person name="Shao Z."/>
            <person name="Jiang Y."/>
            <person name="Dole S."/>
            <person name="Zhao H."/>
        </authorList>
    </citation>
    <scope>NUCLEOTIDE SEQUENCE [LARGE SCALE GENOMIC DNA]</scope>
    <source>
        <strain evidence="3">SD108</strain>
    </source>
</reference>
<feature type="region of interest" description="Disordered" evidence="1">
    <location>
        <begin position="52"/>
        <end position="74"/>
    </location>
</feature>
<comment type="caution">
    <text evidence="2">The sequence shown here is derived from an EMBL/GenBank/DDBJ whole genome shotgun (WGS) entry which is preliminary data.</text>
</comment>
<feature type="region of interest" description="Disordered" evidence="1">
    <location>
        <begin position="677"/>
        <end position="706"/>
    </location>
</feature>
<feature type="compositionally biased region" description="Polar residues" evidence="1">
    <location>
        <begin position="125"/>
        <end position="135"/>
    </location>
</feature>
<accession>A0A099P4J8</accession>
<proteinExistence type="predicted"/>
<gene>
    <name evidence="2" type="ORF">JL09_g1697</name>
</gene>
<name>A0A099P4J8_PICKU</name>
<feature type="region of interest" description="Disordered" evidence="1">
    <location>
        <begin position="452"/>
        <end position="481"/>
    </location>
</feature>
<organism evidence="2 3">
    <name type="scientific">Pichia kudriavzevii</name>
    <name type="common">Yeast</name>
    <name type="synonym">Issatchenkia orientalis</name>
    <dbReference type="NCBI Taxonomy" id="4909"/>
    <lineage>
        <taxon>Eukaryota</taxon>
        <taxon>Fungi</taxon>
        <taxon>Dikarya</taxon>
        <taxon>Ascomycota</taxon>
        <taxon>Saccharomycotina</taxon>
        <taxon>Pichiomycetes</taxon>
        <taxon>Pichiales</taxon>
        <taxon>Pichiaceae</taxon>
        <taxon>Pichia</taxon>
    </lineage>
</organism>
<feature type="compositionally biased region" description="Basic and acidic residues" evidence="1">
    <location>
        <begin position="52"/>
        <end position="61"/>
    </location>
</feature>
<evidence type="ECO:0000313" key="2">
    <source>
        <dbReference type="EMBL" id="KGK39229.1"/>
    </source>
</evidence>
<dbReference type="Proteomes" id="UP000029867">
    <property type="component" value="Unassembled WGS sequence"/>
</dbReference>
<dbReference type="EMBL" id="JQFK01000011">
    <property type="protein sequence ID" value="KGK39229.1"/>
    <property type="molecule type" value="Genomic_DNA"/>
</dbReference>
<feature type="region of interest" description="Disordered" evidence="1">
    <location>
        <begin position="1"/>
        <end position="31"/>
    </location>
</feature>
<feature type="compositionally biased region" description="Basic and acidic residues" evidence="1">
    <location>
        <begin position="463"/>
        <end position="481"/>
    </location>
</feature>
<sequence length="706" mass="79909">MSNDAGFRPASKIQIIKDHPNMTPHKTSPKQKFHTIKNFLKNKSSFTDLRMFQEKKEDKNTRSTNVSNNSFKEDPNYKPVDIKWKIPKKKRSLGSLLPSHESKELFLNNYADEVKDFVPPAYTKNLPSTPNSTQAGVYRNPSISTKGSSKASSSPKKTSFSLEYDHTLSTPTFSTAETFVSDDWVPPGTIRGTYVHDWSNDSSPRSFIESRKVERFDKPMLVSTPSTPCKSRTFDKLSLSVNGSTLKPPNNPFPSPCTLSTENDLAIDNGNLTVIDEGISSTTLASQSNSHAGSSESCSVHSKDSFKSQFSFLRNRTSSVKFYKSKEQMQKENAKNAEKIERLRIKEFLGTDENSELLNEDYNYIDFDEDDETDELFNRDLFGLEQTGSPPGLELNDEDNEVAPNGLEITGISYSHDEVDNENLCDPGNRSIYGNNIEGEAFEEYEYKEPSRLELTDSEEDPKENTETIKSEGGYRYEPPSRLELTDSEEEGNDINKNIEYDSSADISIEEVKENEFEISHSNLSKELLSMLNRNDSNLTFKSTTSDISIKHVPSQKFQRHKSVKYHQLSADIESSCYSDGHIWENSSALEEVNQIPEDYDFEAANTFQPNPRKQRFSTMLSLHSNDSNLSAISDVDSNCDPTRQHLWKKLVIKNAVGNQRIERIQLDDRTITLYNRKPGVEPENDQSSISSYDTNDRGELATIAE</sequence>
<feature type="compositionally biased region" description="Low complexity" evidence="1">
    <location>
        <begin position="142"/>
        <end position="157"/>
    </location>
</feature>